<dbReference type="GO" id="GO:0008080">
    <property type="term" value="F:N-acetyltransferase activity"/>
    <property type="evidence" value="ECO:0007669"/>
    <property type="project" value="InterPro"/>
</dbReference>
<dbReference type="NCBIfam" id="TIGR01575">
    <property type="entry name" value="rimI"/>
    <property type="match status" value="1"/>
</dbReference>
<dbReference type="EMBL" id="JAAIIH010000001">
    <property type="protein sequence ID" value="NMM99829.1"/>
    <property type="molecule type" value="Genomic_DNA"/>
</dbReference>
<dbReference type="RefSeq" id="WP_169274977.1">
    <property type="nucleotide sequence ID" value="NZ_JAAIIH010000001.1"/>
</dbReference>
<dbReference type="SUPFAM" id="SSF55729">
    <property type="entry name" value="Acyl-CoA N-acyltransferases (Nat)"/>
    <property type="match status" value="1"/>
</dbReference>
<protein>
    <submittedName>
        <fullName evidence="2">Ribosomal- protein-alanine acetyl transferase</fullName>
    </submittedName>
</protein>
<dbReference type="InterPro" id="IPR000182">
    <property type="entry name" value="GNAT_dom"/>
</dbReference>
<dbReference type="PANTHER" id="PTHR43072">
    <property type="entry name" value="N-ACETYLTRANSFERASE"/>
    <property type="match status" value="1"/>
</dbReference>
<dbReference type="InterPro" id="IPR006464">
    <property type="entry name" value="AcTrfase_RimI/Ard1"/>
</dbReference>
<reference evidence="2 3" key="1">
    <citation type="submission" date="2020-02" db="EMBL/GenBank/DDBJ databases">
        <title>Characterization of phylogenetic diversity of novel bifidobacterial species isolated in Czech ZOOs.</title>
        <authorList>
            <person name="Lugli G.A."/>
            <person name="Vera N.B."/>
            <person name="Ventura M."/>
        </authorList>
    </citation>
    <scope>NUCLEOTIDE SEQUENCE [LARGE SCALE GENOMIC DNA]</scope>
    <source>
        <strain evidence="2 3">DSM 109958</strain>
    </source>
</reference>
<dbReference type="AlphaFoldDB" id="A0A7Y0HZ46"/>
<organism evidence="2 3">
    <name type="scientific">Bifidobacterium moraviense</name>
    <dbReference type="NCBI Taxonomy" id="2675323"/>
    <lineage>
        <taxon>Bacteria</taxon>
        <taxon>Bacillati</taxon>
        <taxon>Actinomycetota</taxon>
        <taxon>Actinomycetes</taxon>
        <taxon>Bifidobacteriales</taxon>
        <taxon>Bifidobacteriaceae</taxon>
        <taxon>Bifidobacterium</taxon>
    </lineage>
</organism>
<dbReference type="Gene3D" id="3.40.630.30">
    <property type="match status" value="1"/>
</dbReference>
<keyword evidence="3" id="KW-1185">Reference proteome</keyword>
<comment type="caution">
    <text evidence="2">The sequence shown here is derived from an EMBL/GenBank/DDBJ whole genome shotgun (WGS) entry which is preliminary data.</text>
</comment>
<dbReference type="Proteomes" id="UP000588277">
    <property type="component" value="Unassembled WGS sequence"/>
</dbReference>
<sequence length="178" mass="19649">MLLALDDLDRETAVAAVRALETELFGCHAWSERAIRDELAAPARTYLFDVPDAVGGQGRAIAASDVRGFAGYWYDGDDAEIMDVGVGKAHQRQGIALGLMRAMIDRARLEGARRMLLEVAVDNEPAIALYERLGFERIGLRRRYYQPEGIDAHVMALELAPHPVGFAVPQRANDEQTN</sequence>
<accession>A0A7Y0HZ46</accession>
<dbReference type="PROSITE" id="PS51186">
    <property type="entry name" value="GNAT"/>
    <property type="match status" value="1"/>
</dbReference>
<feature type="domain" description="N-acetyltransferase" evidence="1">
    <location>
        <begin position="3"/>
        <end position="160"/>
    </location>
</feature>
<evidence type="ECO:0000313" key="2">
    <source>
        <dbReference type="EMBL" id="NMM99829.1"/>
    </source>
</evidence>
<evidence type="ECO:0000313" key="3">
    <source>
        <dbReference type="Proteomes" id="UP000588277"/>
    </source>
</evidence>
<proteinExistence type="predicted"/>
<evidence type="ECO:0000259" key="1">
    <source>
        <dbReference type="PROSITE" id="PS51186"/>
    </source>
</evidence>
<keyword evidence="2" id="KW-0808">Transferase</keyword>
<dbReference type="CDD" id="cd04301">
    <property type="entry name" value="NAT_SF"/>
    <property type="match status" value="1"/>
</dbReference>
<dbReference type="Pfam" id="PF00583">
    <property type="entry name" value="Acetyltransf_1"/>
    <property type="match status" value="1"/>
</dbReference>
<name>A0A7Y0HZ46_9BIFI</name>
<gene>
    <name evidence="2" type="ORF">G1C96_0407</name>
</gene>
<dbReference type="InterPro" id="IPR016181">
    <property type="entry name" value="Acyl_CoA_acyltransferase"/>
</dbReference>